<protein>
    <submittedName>
        <fullName evidence="1">Uncharacterized protein</fullName>
    </submittedName>
</protein>
<organism evidence="1 2">
    <name type="scientific">Lactuca saligna</name>
    <name type="common">Willowleaf lettuce</name>
    <dbReference type="NCBI Taxonomy" id="75948"/>
    <lineage>
        <taxon>Eukaryota</taxon>
        <taxon>Viridiplantae</taxon>
        <taxon>Streptophyta</taxon>
        <taxon>Embryophyta</taxon>
        <taxon>Tracheophyta</taxon>
        <taxon>Spermatophyta</taxon>
        <taxon>Magnoliopsida</taxon>
        <taxon>eudicotyledons</taxon>
        <taxon>Gunneridae</taxon>
        <taxon>Pentapetalae</taxon>
        <taxon>asterids</taxon>
        <taxon>campanulids</taxon>
        <taxon>Asterales</taxon>
        <taxon>Asteraceae</taxon>
        <taxon>Cichorioideae</taxon>
        <taxon>Cichorieae</taxon>
        <taxon>Lactucinae</taxon>
        <taxon>Lactuca</taxon>
    </lineage>
</organism>
<proteinExistence type="predicted"/>
<dbReference type="EMBL" id="OX465086">
    <property type="protein sequence ID" value="CAI9265283.1"/>
    <property type="molecule type" value="Genomic_DNA"/>
</dbReference>
<dbReference type="Proteomes" id="UP001177003">
    <property type="component" value="Chromosome 0"/>
</dbReference>
<accession>A0AA35VAI2</accession>
<evidence type="ECO:0000313" key="1">
    <source>
        <dbReference type="EMBL" id="CAI9265283.1"/>
    </source>
</evidence>
<keyword evidence="2" id="KW-1185">Reference proteome</keyword>
<dbReference type="AlphaFoldDB" id="A0AA35VAI2"/>
<sequence>MEVALKDGLEKFFDSVVLKEWTEKMNELFREVHEGANNKKVNELEGYNELNMNDMVDGGGGNSSPIKGLVYRRKKLISGFSGDYLVGRNLGEAVDNTAEDVDNE</sequence>
<reference evidence="1" key="1">
    <citation type="submission" date="2023-04" db="EMBL/GenBank/DDBJ databases">
        <authorList>
            <person name="Vijverberg K."/>
            <person name="Xiong W."/>
            <person name="Schranz E."/>
        </authorList>
    </citation>
    <scope>NUCLEOTIDE SEQUENCE</scope>
</reference>
<name>A0AA35VAI2_LACSI</name>
<gene>
    <name evidence="1" type="ORF">LSALG_LOCUS5897</name>
</gene>
<evidence type="ECO:0000313" key="2">
    <source>
        <dbReference type="Proteomes" id="UP001177003"/>
    </source>
</evidence>